<gene>
    <name evidence="1" type="ORF">MQP27_41990</name>
</gene>
<evidence type="ECO:0000313" key="1">
    <source>
        <dbReference type="EMBL" id="MCI3277662.1"/>
    </source>
</evidence>
<proteinExistence type="predicted"/>
<organism evidence="1 2">
    <name type="scientific">Streptomyces cylindrosporus</name>
    <dbReference type="NCBI Taxonomy" id="2927583"/>
    <lineage>
        <taxon>Bacteria</taxon>
        <taxon>Bacillati</taxon>
        <taxon>Actinomycetota</taxon>
        <taxon>Actinomycetes</taxon>
        <taxon>Kitasatosporales</taxon>
        <taxon>Streptomycetaceae</taxon>
        <taxon>Streptomyces</taxon>
    </lineage>
</organism>
<dbReference type="RefSeq" id="WP_242775509.1">
    <property type="nucleotide sequence ID" value="NZ_JALDAY010000015.1"/>
</dbReference>
<accession>A0ABS9YK79</accession>
<name>A0ABS9YK79_9ACTN</name>
<dbReference type="Proteomes" id="UP001165269">
    <property type="component" value="Unassembled WGS sequence"/>
</dbReference>
<comment type="caution">
    <text evidence="1">The sequence shown here is derived from an EMBL/GenBank/DDBJ whole genome shotgun (WGS) entry which is preliminary data.</text>
</comment>
<reference evidence="1" key="1">
    <citation type="submission" date="2022-03" db="EMBL/GenBank/DDBJ databases">
        <title>Streptomyces 7R015 and 7R016 isolated from Barleria lupulina in Thailand.</title>
        <authorList>
            <person name="Kanchanasin P."/>
            <person name="Phongsopitanun W."/>
            <person name="Tanasupawat S."/>
        </authorList>
    </citation>
    <scope>NUCLEOTIDE SEQUENCE</scope>
    <source>
        <strain evidence="1">7R015</strain>
    </source>
</reference>
<dbReference type="EMBL" id="JALDAY010000015">
    <property type="protein sequence ID" value="MCI3277662.1"/>
    <property type="molecule type" value="Genomic_DNA"/>
</dbReference>
<protein>
    <submittedName>
        <fullName evidence="1">Uncharacterized protein</fullName>
    </submittedName>
</protein>
<sequence length="63" mass="6793">MATNPDELGALAYTVYADTVGHRAVNGDQLPDWSGLDDRVQGAWRAAAHAVQLKITRDQEEGA</sequence>
<keyword evidence="2" id="KW-1185">Reference proteome</keyword>
<evidence type="ECO:0000313" key="2">
    <source>
        <dbReference type="Proteomes" id="UP001165269"/>
    </source>
</evidence>